<evidence type="ECO:0000259" key="11">
    <source>
        <dbReference type="Pfam" id="PF05201"/>
    </source>
</evidence>
<accession>A0A5C6M423</accession>
<dbReference type="InterPro" id="IPR015895">
    <property type="entry name" value="4pyrrol_synth_GluRdtase_N"/>
</dbReference>
<dbReference type="InterPro" id="IPR036343">
    <property type="entry name" value="GluRdtase_N_sf"/>
</dbReference>
<organism evidence="12 13">
    <name type="scientific">Planctomyces bekefii</name>
    <dbReference type="NCBI Taxonomy" id="1653850"/>
    <lineage>
        <taxon>Bacteria</taxon>
        <taxon>Pseudomonadati</taxon>
        <taxon>Planctomycetota</taxon>
        <taxon>Planctomycetia</taxon>
        <taxon>Planctomycetales</taxon>
        <taxon>Planctomycetaceae</taxon>
        <taxon>Planctomyces</taxon>
    </lineage>
</organism>
<dbReference type="SUPFAM" id="SSF51735">
    <property type="entry name" value="NAD(P)-binding Rossmann-fold domains"/>
    <property type="match status" value="1"/>
</dbReference>
<dbReference type="CDD" id="cd05213">
    <property type="entry name" value="NAD_bind_Glutamyl_tRNA_reduct"/>
    <property type="match status" value="1"/>
</dbReference>
<dbReference type="UniPathway" id="UPA00251">
    <property type="reaction ID" value="UER00316"/>
</dbReference>
<dbReference type="NCBIfam" id="TIGR01035">
    <property type="entry name" value="hemA"/>
    <property type="match status" value="1"/>
</dbReference>
<reference evidence="12 13" key="2">
    <citation type="submission" date="2019-08" db="EMBL/GenBank/DDBJ databases">
        <authorList>
            <person name="Henke P."/>
        </authorList>
    </citation>
    <scope>NUCLEOTIDE SEQUENCE [LARGE SCALE GENOMIC DNA]</scope>
    <source>
        <strain evidence="12">Phe10_nw2017</strain>
    </source>
</reference>
<comment type="caution">
    <text evidence="12">The sequence shown here is derived from an EMBL/GenBank/DDBJ whole genome shotgun (WGS) entry which is preliminary data.</text>
</comment>
<dbReference type="AlphaFoldDB" id="A0A5C6M423"/>
<comment type="similarity">
    <text evidence="2 8">Belongs to the glutamyl-tRNA reductase family.</text>
</comment>
<dbReference type="PANTHER" id="PTHR43013:SF1">
    <property type="entry name" value="GLUTAMYL-TRNA REDUCTASE"/>
    <property type="match status" value="1"/>
</dbReference>
<feature type="domain" description="Glutamyl-tRNA reductase N-terminal" evidence="11">
    <location>
        <begin position="5"/>
        <end position="73"/>
    </location>
</feature>
<dbReference type="EC" id="1.2.1.70" evidence="3 8"/>
<dbReference type="InterPro" id="IPR036453">
    <property type="entry name" value="GluRdtase_dimer_dom_sf"/>
</dbReference>
<dbReference type="InterPro" id="IPR000343">
    <property type="entry name" value="4pyrrol_synth_GluRdtase"/>
</dbReference>
<name>A0A5C6M423_9PLAN</name>
<dbReference type="InterPro" id="IPR015896">
    <property type="entry name" value="4pyrrol_synth_GluRdtase_dimer"/>
</dbReference>
<feature type="domain" description="Quinate/shikimate 5-dehydrogenase/glutamyl-tRNA reductase" evidence="10">
    <location>
        <begin position="91"/>
        <end position="224"/>
    </location>
</feature>
<gene>
    <name evidence="12" type="primary">hemA</name>
    <name evidence="12" type="ORF">E3A20_28670</name>
</gene>
<protein>
    <recommendedName>
        <fullName evidence="3 8">Glutamyl-tRNA reductase</fullName>
        <ecNumber evidence="3 8">1.2.1.70</ecNumber>
    </recommendedName>
</protein>
<dbReference type="SUPFAM" id="SSF69742">
    <property type="entry name" value="Glutamyl tRNA-reductase catalytic, N-terminal domain"/>
    <property type="match status" value="1"/>
</dbReference>
<dbReference type="InterPro" id="IPR006151">
    <property type="entry name" value="Shikm_DH/Glu-tRNA_Rdtase"/>
</dbReference>
<dbReference type="Pfam" id="PF01488">
    <property type="entry name" value="Shikimate_DH"/>
    <property type="match status" value="1"/>
</dbReference>
<keyword evidence="5 8" id="KW-0560">Oxidoreductase</keyword>
<dbReference type="PANTHER" id="PTHR43013">
    <property type="entry name" value="GLUTAMYL-TRNA REDUCTASE"/>
    <property type="match status" value="1"/>
</dbReference>
<feature type="domain" description="Tetrapyrrole biosynthesis glutamyl-tRNA reductase dimerisation" evidence="9">
    <location>
        <begin position="239"/>
        <end position="338"/>
    </location>
</feature>
<comment type="pathway">
    <text evidence="1 8">Porphyrin-containing compound metabolism; protoporphyrin-IX biosynthesis; 5-aminolevulinate from L-glutamyl-tRNA(Glu): step 1/2.</text>
</comment>
<dbReference type="Gene3D" id="3.30.460.30">
    <property type="entry name" value="Glutamyl-tRNA reductase, N-terminal domain"/>
    <property type="match status" value="1"/>
</dbReference>
<keyword evidence="6 8" id="KW-0627">Porphyrin biosynthesis</keyword>
<evidence type="ECO:0000256" key="4">
    <source>
        <dbReference type="ARBA" id="ARBA00022857"/>
    </source>
</evidence>
<evidence type="ECO:0000256" key="3">
    <source>
        <dbReference type="ARBA" id="ARBA00012970"/>
    </source>
</evidence>
<comment type="catalytic activity">
    <reaction evidence="7 8">
        <text>(S)-4-amino-5-oxopentanoate + tRNA(Glu) + NADP(+) = L-glutamyl-tRNA(Glu) + NADPH + H(+)</text>
        <dbReference type="Rhea" id="RHEA:12344"/>
        <dbReference type="Rhea" id="RHEA-COMP:9663"/>
        <dbReference type="Rhea" id="RHEA-COMP:9680"/>
        <dbReference type="ChEBI" id="CHEBI:15378"/>
        <dbReference type="ChEBI" id="CHEBI:57501"/>
        <dbReference type="ChEBI" id="CHEBI:57783"/>
        <dbReference type="ChEBI" id="CHEBI:58349"/>
        <dbReference type="ChEBI" id="CHEBI:78442"/>
        <dbReference type="ChEBI" id="CHEBI:78520"/>
        <dbReference type="EC" id="1.2.1.70"/>
    </reaction>
</comment>
<evidence type="ECO:0000256" key="7">
    <source>
        <dbReference type="ARBA" id="ARBA00047464"/>
    </source>
</evidence>
<evidence type="ECO:0000256" key="8">
    <source>
        <dbReference type="RuleBase" id="RU000584"/>
    </source>
</evidence>
<dbReference type="GO" id="GO:0019353">
    <property type="term" value="P:protoporphyrinogen IX biosynthetic process from glutamate"/>
    <property type="evidence" value="ECO:0007669"/>
    <property type="project" value="TreeGrafter"/>
</dbReference>
<sequence length="340" mass="37874">FTGAVLAHSGADAVSHLFQVACSIDSMVLGEPQIVNQVKEAYRVAQENSACGPLTNVLFQYALKVSAQVRTETALADGRVSIASVAVGDFGKSIFSRFDNKTVLLIGAGEMASETLTYLQSEGVRRIVVANRSRERAELLAQTFRGEAVDFSELDSWLAKADVIVSTTGAAQTLITKERFADARRRSAKQPVFILDLAAPRDFDPEIARLDDNVFLYDLDALEETCERNRRARRGEIHKAQEIINNQTRTFMQEIYHRATGPVINRLREHWNDISRAELDRLFRKLPNLDKSQRDAIEATIGRIVNKLLHPPLEALKDEARAGTPEGLLQAIRRLFSLGD</sequence>
<dbReference type="Proteomes" id="UP000321083">
    <property type="component" value="Unassembled WGS sequence"/>
</dbReference>
<evidence type="ECO:0000313" key="13">
    <source>
        <dbReference type="Proteomes" id="UP000321083"/>
    </source>
</evidence>
<evidence type="ECO:0000259" key="10">
    <source>
        <dbReference type="Pfam" id="PF01488"/>
    </source>
</evidence>
<feature type="non-terminal residue" evidence="12">
    <location>
        <position position="1"/>
    </location>
</feature>
<evidence type="ECO:0000313" key="12">
    <source>
        <dbReference type="EMBL" id="TWW08004.1"/>
    </source>
</evidence>
<dbReference type="EMBL" id="SRHE01000895">
    <property type="protein sequence ID" value="TWW08004.1"/>
    <property type="molecule type" value="Genomic_DNA"/>
</dbReference>
<dbReference type="InterPro" id="IPR036291">
    <property type="entry name" value="NAD(P)-bd_dom_sf"/>
</dbReference>
<evidence type="ECO:0000256" key="1">
    <source>
        <dbReference type="ARBA" id="ARBA00005059"/>
    </source>
</evidence>
<proteinExistence type="inferred from homology"/>
<dbReference type="Pfam" id="PF00745">
    <property type="entry name" value="GlutR_dimer"/>
    <property type="match status" value="1"/>
</dbReference>
<dbReference type="HAMAP" id="MF_00087">
    <property type="entry name" value="Glu_tRNA_reductase"/>
    <property type="match status" value="1"/>
</dbReference>
<keyword evidence="13" id="KW-1185">Reference proteome</keyword>
<keyword evidence="4 8" id="KW-0521">NADP</keyword>
<dbReference type="Pfam" id="PF05201">
    <property type="entry name" value="GlutR_N"/>
    <property type="match status" value="1"/>
</dbReference>
<evidence type="ECO:0000259" key="9">
    <source>
        <dbReference type="Pfam" id="PF00745"/>
    </source>
</evidence>
<evidence type="ECO:0000256" key="5">
    <source>
        <dbReference type="ARBA" id="ARBA00023002"/>
    </source>
</evidence>
<dbReference type="GO" id="GO:0008883">
    <property type="term" value="F:glutamyl-tRNA reductase activity"/>
    <property type="evidence" value="ECO:0007669"/>
    <property type="project" value="UniProtKB-EC"/>
</dbReference>
<dbReference type="SUPFAM" id="SSF69075">
    <property type="entry name" value="Glutamyl tRNA-reductase dimerization domain"/>
    <property type="match status" value="1"/>
</dbReference>
<dbReference type="FunFam" id="3.40.50.720:FF:000031">
    <property type="entry name" value="Glutamyl-tRNA reductase"/>
    <property type="match status" value="1"/>
</dbReference>
<dbReference type="GO" id="GO:0050661">
    <property type="term" value="F:NADP binding"/>
    <property type="evidence" value="ECO:0007669"/>
    <property type="project" value="InterPro"/>
</dbReference>
<reference evidence="12 13" key="1">
    <citation type="submission" date="2019-08" db="EMBL/GenBank/DDBJ databases">
        <title>100 year-old enigma solved: identification of Planctomyces bekefii, the type genus and species of the phylum Planctomycetes.</title>
        <authorList>
            <person name="Svetlana D.N."/>
            <person name="Overmann J."/>
        </authorList>
    </citation>
    <scope>NUCLEOTIDE SEQUENCE [LARGE SCALE GENOMIC DNA]</scope>
    <source>
        <strain evidence="12">Phe10_nw2017</strain>
    </source>
</reference>
<evidence type="ECO:0000256" key="6">
    <source>
        <dbReference type="ARBA" id="ARBA00023244"/>
    </source>
</evidence>
<dbReference type="Gene3D" id="3.40.50.720">
    <property type="entry name" value="NAD(P)-binding Rossmann-like Domain"/>
    <property type="match status" value="1"/>
</dbReference>
<evidence type="ECO:0000256" key="2">
    <source>
        <dbReference type="ARBA" id="ARBA00005916"/>
    </source>
</evidence>